<comment type="similarity">
    <text evidence="2">Belongs to the PMEI family.</text>
</comment>
<comment type="caution">
    <text evidence="5">The sequence shown here is derived from an EMBL/GenBank/DDBJ whole genome shotgun (WGS) entry which is preliminary data.</text>
</comment>
<sequence>MERSTKLFWVLVLCVATMAHQGTAQGTLKGNSLIKNVCTTSPNRDLCVQVLSSDKLRSPNANMKDLAIISLRVAATNASGILSEAKTLIDDDNLSPDVQQGLADCKENILDAESQLEDSIAALMIDSQAETPLWLKAALAAIDTCDASIPGDDDILSVQSAIFRKLCNIAIAINRLIIHPILF</sequence>
<dbReference type="NCBIfam" id="TIGR01614">
    <property type="entry name" value="PME_inhib"/>
    <property type="match status" value="1"/>
</dbReference>
<accession>A0AAN9MIU5</accession>
<dbReference type="SMART" id="SM00856">
    <property type="entry name" value="PMEI"/>
    <property type="match status" value="1"/>
</dbReference>
<keyword evidence="6" id="KW-1185">Reference proteome</keyword>
<dbReference type="EMBL" id="JAYMYR010000007">
    <property type="protein sequence ID" value="KAK7354686.1"/>
    <property type="molecule type" value="Genomic_DNA"/>
</dbReference>
<proteinExistence type="inferred from homology"/>
<dbReference type="GO" id="GO:0004857">
    <property type="term" value="F:enzyme inhibitor activity"/>
    <property type="evidence" value="ECO:0007669"/>
    <property type="project" value="InterPro"/>
</dbReference>
<reference evidence="5 6" key="1">
    <citation type="submission" date="2024-01" db="EMBL/GenBank/DDBJ databases">
        <title>The genomes of 5 underutilized Papilionoideae crops provide insights into root nodulation and disease resistanc.</title>
        <authorList>
            <person name="Jiang F."/>
        </authorList>
    </citation>
    <scope>NUCLEOTIDE SEQUENCE [LARGE SCALE GENOMIC DNA]</scope>
    <source>
        <strain evidence="5">JINMINGXINNONG_FW02</strain>
        <tissue evidence="5">Leaves</tissue>
    </source>
</reference>
<evidence type="ECO:0000259" key="4">
    <source>
        <dbReference type="SMART" id="SM00856"/>
    </source>
</evidence>
<dbReference type="InterPro" id="IPR006501">
    <property type="entry name" value="Pectinesterase_inhib_dom"/>
</dbReference>
<organism evidence="5 6">
    <name type="scientific">Phaseolus coccineus</name>
    <name type="common">Scarlet runner bean</name>
    <name type="synonym">Phaseolus multiflorus</name>
    <dbReference type="NCBI Taxonomy" id="3886"/>
    <lineage>
        <taxon>Eukaryota</taxon>
        <taxon>Viridiplantae</taxon>
        <taxon>Streptophyta</taxon>
        <taxon>Embryophyta</taxon>
        <taxon>Tracheophyta</taxon>
        <taxon>Spermatophyta</taxon>
        <taxon>Magnoliopsida</taxon>
        <taxon>eudicotyledons</taxon>
        <taxon>Gunneridae</taxon>
        <taxon>Pentapetalae</taxon>
        <taxon>rosids</taxon>
        <taxon>fabids</taxon>
        <taxon>Fabales</taxon>
        <taxon>Fabaceae</taxon>
        <taxon>Papilionoideae</taxon>
        <taxon>50 kb inversion clade</taxon>
        <taxon>NPAAA clade</taxon>
        <taxon>indigoferoid/millettioid clade</taxon>
        <taxon>Phaseoleae</taxon>
        <taxon>Phaseolus</taxon>
    </lineage>
</organism>
<dbReference type="AlphaFoldDB" id="A0AAN9MIU5"/>
<feature type="signal peptide" evidence="3">
    <location>
        <begin position="1"/>
        <end position="24"/>
    </location>
</feature>
<dbReference type="Pfam" id="PF04043">
    <property type="entry name" value="PMEI"/>
    <property type="match status" value="1"/>
</dbReference>
<dbReference type="PANTHER" id="PTHR31080:SF296">
    <property type="entry name" value="OS05G0360900 PROTEIN"/>
    <property type="match status" value="1"/>
</dbReference>
<evidence type="ECO:0000313" key="6">
    <source>
        <dbReference type="Proteomes" id="UP001374584"/>
    </source>
</evidence>
<feature type="domain" description="Pectinesterase inhibitor" evidence="4">
    <location>
        <begin position="29"/>
        <end position="173"/>
    </location>
</feature>
<evidence type="ECO:0000256" key="3">
    <source>
        <dbReference type="SAM" id="SignalP"/>
    </source>
</evidence>
<dbReference type="InterPro" id="IPR035513">
    <property type="entry name" value="Invertase/methylesterase_inhib"/>
</dbReference>
<dbReference type="SUPFAM" id="SSF101148">
    <property type="entry name" value="Plant invertase/pectin methylesterase inhibitor"/>
    <property type="match status" value="1"/>
</dbReference>
<feature type="chain" id="PRO_5042829509" description="Pectinesterase inhibitor domain-containing protein" evidence="3">
    <location>
        <begin position="25"/>
        <end position="183"/>
    </location>
</feature>
<dbReference type="Gene3D" id="1.20.140.40">
    <property type="entry name" value="Invertase/pectin methylesterase inhibitor family protein"/>
    <property type="match status" value="1"/>
</dbReference>
<keyword evidence="1 3" id="KW-0732">Signal</keyword>
<gene>
    <name evidence="5" type="ORF">VNO80_20153</name>
</gene>
<protein>
    <recommendedName>
        <fullName evidence="4">Pectinesterase inhibitor domain-containing protein</fullName>
    </recommendedName>
</protein>
<evidence type="ECO:0000256" key="2">
    <source>
        <dbReference type="ARBA" id="ARBA00038471"/>
    </source>
</evidence>
<dbReference type="InterPro" id="IPR051955">
    <property type="entry name" value="PME_Inhibitor"/>
</dbReference>
<dbReference type="PANTHER" id="PTHR31080">
    <property type="entry name" value="PECTINESTERASE INHIBITOR-LIKE"/>
    <property type="match status" value="1"/>
</dbReference>
<name>A0AAN9MIU5_PHACN</name>
<evidence type="ECO:0000313" key="5">
    <source>
        <dbReference type="EMBL" id="KAK7354686.1"/>
    </source>
</evidence>
<dbReference type="Proteomes" id="UP001374584">
    <property type="component" value="Unassembled WGS sequence"/>
</dbReference>
<evidence type="ECO:0000256" key="1">
    <source>
        <dbReference type="ARBA" id="ARBA00022729"/>
    </source>
</evidence>